<gene>
    <name evidence="1" type="ORF">NCTC11341_04806</name>
</gene>
<organism evidence="1 2">
    <name type="scientific">Escherichia coli</name>
    <dbReference type="NCBI Taxonomy" id="562"/>
    <lineage>
        <taxon>Bacteria</taxon>
        <taxon>Pseudomonadati</taxon>
        <taxon>Pseudomonadota</taxon>
        <taxon>Gammaproteobacteria</taxon>
        <taxon>Enterobacterales</taxon>
        <taxon>Enterobacteriaceae</taxon>
        <taxon>Escherichia</taxon>
    </lineage>
</organism>
<dbReference type="Proteomes" id="UP000254428">
    <property type="component" value="Unassembled WGS sequence"/>
</dbReference>
<proteinExistence type="predicted"/>
<name>A0A376P451_ECOLX</name>
<accession>A0A376P451</accession>
<evidence type="ECO:0000313" key="1">
    <source>
        <dbReference type="EMBL" id="STH73106.1"/>
    </source>
</evidence>
<evidence type="ECO:0000313" key="2">
    <source>
        <dbReference type="Proteomes" id="UP000254428"/>
    </source>
</evidence>
<dbReference type="EMBL" id="UGBT01000002">
    <property type="protein sequence ID" value="STH73106.1"/>
    <property type="molecule type" value="Genomic_DNA"/>
</dbReference>
<reference evidence="1 2" key="1">
    <citation type="submission" date="2018-06" db="EMBL/GenBank/DDBJ databases">
        <authorList>
            <consortium name="Pathogen Informatics"/>
            <person name="Doyle S."/>
        </authorList>
    </citation>
    <scope>NUCLEOTIDE SEQUENCE [LARGE SCALE GENOMIC DNA]</scope>
    <source>
        <strain evidence="1 2">NCTC11341</strain>
    </source>
</reference>
<protein>
    <submittedName>
        <fullName evidence="1">Uncharacterized protein</fullName>
    </submittedName>
</protein>
<sequence>MSFMAFVTCLTIAFIAGFAVARKLTLRKVASSVIIAKSQPVPSSATSPAAKASDKELYTAETYRDSRWQERDELFQGMVAEGILLEEKSG</sequence>
<dbReference type="AlphaFoldDB" id="A0A376P451"/>